<evidence type="ECO:0000313" key="1">
    <source>
        <dbReference type="EMBL" id="MDC3988307.1"/>
    </source>
</evidence>
<gene>
    <name evidence="1" type="ORF">KEG57_48005</name>
</gene>
<sequence>MPEGIALLAPPLAFLPAGERLGTRNHGANLAFVQVRRVERAGHLEGPDVIIGEVGPGAGVTPG</sequence>
<comment type="caution">
    <text evidence="1">The sequence shown here is derived from an EMBL/GenBank/DDBJ whole genome shotgun (WGS) entry which is preliminary data.</text>
</comment>
<dbReference type="EMBL" id="JAGTJJ010000070">
    <property type="protein sequence ID" value="MDC3988307.1"/>
    <property type="molecule type" value="Genomic_DNA"/>
</dbReference>
<accession>A0A9X3XDJ9</accession>
<name>A0A9X3XDJ9_9BACT</name>
<protein>
    <submittedName>
        <fullName evidence="1">Uncharacterized protein</fullName>
    </submittedName>
</protein>
<keyword evidence="2" id="KW-1185">Reference proteome</keyword>
<dbReference type="RefSeq" id="WP_272459768.1">
    <property type="nucleotide sequence ID" value="NZ_JAGTJJ010000070.1"/>
</dbReference>
<feature type="non-terminal residue" evidence="1">
    <location>
        <position position="63"/>
    </location>
</feature>
<organism evidence="1 2">
    <name type="scientific">Polyangium jinanense</name>
    <dbReference type="NCBI Taxonomy" id="2829994"/>
    <lineage>
        <taxon>Bacteria</taxon>
        <taxon>Pseudomonadati</taxon>
        <taxon>Myxococcota</taxon>
        <taxon>Polyangia</taxon>
        <taxon>Polyangiales</taxon>
        <taxon>Polyangiaceae</taxon>
        <taxon>Polyangium</taxon>
    </lineage>
</organism>
<dbReference type="Proteomes" id="UP001151081">
    <property type="component" value="Unassembled WGS sequence"/>
</dbReference>
<dbReference type="AlphaFoldDB" id="A0A9X3XDJ9"/>
<reference evidence="1 2" key="1">
    <citation type="submission" date="2021-04" db="EMBL/GenBank/DDBJ databases">
        <title>Genome analysis of Polyangium sp.</title>
        <authorList>
            <person name="Li Y."/>
            <person name="Wang J."/>
        </authorList>
    </citation>
    <scope>NUCLEOTIDE SEQUENCE [LARGE SCALE GENOMIC DNA]</scope>
    <source>
        <strain evidence="1 2">SDU14</strain>
    </source>
</reference>
<evidence type="ECO:0000313" key="2">
    <source>
        <dbReference type="Proteomes" id="UP001151081"/>
    </source>
</evidence>
<proteinExistence type="predicted"/>